<gene>
    <name evidence="2" type="ORF">NDU88_006300</name>
</gene>
<name>A0AAV7PL26_PLEWA</name>
<dbReference type="Proteomes" id="UP001066276">
    <property type="component" value="Chromosome 7"/>
</dbReference>
<comment type="caution">
    <text evidence="2">The sequence shown here is derived from an EMBL/GenBank/DDBJ whole genome shotgun (WGS) entry which is preliminary data.</text>
</comment>
<evidence type="ECO:0000313" key="2">
    <source>
        <dbReference type="EMBL" id="KAJ1127907.1"/>
    </source>
</evidence>
<evidence type="ECO:0000256" key="1">
    <source>
        <dbReference type="SAM" id="MobiDB-lite"/>
    </source>
</evidence>
<accession>A0AAV7PL26</accession>
<proteinExistence type="predicted"/>
<reference evidence="2" key="1">
    <citation type="journal article" date="2022" name="bioRxiv">
        <title>Sequencing and chromosome-scale assembly of the giantPleurodeles waltlgenome.</title>
        <authorList>
            <person name="Brown T."/>
            <person name="Elewa A."/>
            <person name="Iarovenko S."/>
            <person name="Subramanian E."/>
            <person name="Araus A.J."/>
            <person name="Petzold A."/>
            <person name="Susuki M."/>
            <person name="Suzuki K.-i.T."/>
            <person name="Hayashi T."/>
            <person name="Toyoda A."/>
            <person name="Oliveira C."/>
            <person name="Osipova E."/>
            <person name="Leigh N.D."/>
            <person name="Simon A."/>
            <person name="Yun M.H."/>
        </authorList>
    </citation>
    <scope>NUCLEOTIDE SEQUENCE</scope>
    <source>
        <strain evidence="2">20211129_DDA</strain>
        <tissue evidence="2">Liver</tissue>
    </source>
</reference>
<dbReference type="AlphaFoldDB" id="A0AAV7PL26"/>
<keyword evidence="3" id="KW-1185">Reference proteome</keyword>
<feature type="compositionally biased region" description="Low complexity" evidence="1">
    <location>
        <begin position="26"/>
        <end position="35"/>
    </location>
</feature>
<dbReference type="EMBL" id="JANPWB010000011">
    <property type="protein sequence ID" value="KAJ1127907.1"/>
    <property type="molecule type" value="Genomic_DNA"/>
</dbReference>
<sequence>MQRLTDAVLTGRGPRGEAGTRTSRHSPPLGNPGSPLGRGPGCFGSLERASPGRLSARSRSEDGCLERLAVRPCSDRSKQLLHCSALRHLCLDDSAAGGDGLRPRGGSRCLNSGFLF</sequence>
<organism evidence="2 3">
    <name type="scientific">Pleurodeles waltl</name>
    <name type="common">Iberian ribbed newt</name>
    <dbReference type="NCBI Taxonomy" id="8319"/>
    <lineage>
        <taxon>Eukaryota</taxon>
        <taxon>Metazoa</taxon>
        <taxon>Chordata</taxon>
        <taxon>Craniata</taxon>
        <taxon>Vertebrata</taxon>
        <taxon>Euteleostomi</taxon>
        <taxon>Amphibia</taxon>
        <taxon>Batrachia</taxon>
        <taxon>Caudata</taxon>
        <taxon>Salamandroidea</taxon>
        <taxon>Salamandridae</taxon>
        <taxon>Pleurodelinae</taxon>
        <taxon>Pleurodeles</taxon>
    </lineage>
</organism>
<feature type="region of interest" description="Disordered" evidence="1">
    <location>
        <begin position="1"/>
        <end position="61"/>
    </location>
</feature>
<evidence type="ECO:0000313" key="3">
    <source>
        <dbReference type="Proteomes" id="UP001066276"/>
    </source>
</evidence>
<protein>
    <submittedName>
        <fullName evidence="2">Uncharacterized protein</fullName>
    </submittedName>
</protein>